<organism evidence="4 5">
    <name type="scientific">Arthrobacter globiformis</name>
    <dbReference type="NCBI Taxonomy" id="1665"/>
    <lineage>
        <taxon>Bacteria</taxon>
        <taxon>Bacillati</taxon>
        <taxon>Actinomycetota</taxon>
        <taxon>Actinomycetes</taxon>
        <taxon>Micrococcales</taxon>
        <taxon>Micrococcaceae</taxon>
        <taxon>Arthrobacter</taxon>
    </lineage>
</organism>
<dbReference type="SUPFAM" id="SSF51735">
    <property type="entry name" value="NAD(P)-binding Rossmann-fold domains"/>
    <property type="match status" value="1"/>
</dbReference>
<dbReference type="OrthoDB" id="4350228at2"/>
<dbReference type="AlphaFoldDB" id="A0A328HEI6"/>
<reference evidence="4 5" key="1">
    <citation type="submission" date="2018-04" db="EMBL/GenBank/DDBJ databases">
        <title>Bacteria isolated from cave deposits of Manipur.</title>
        <authorList>
            <person name="Sahoo D."/>
            <person name="Sarangthem I."/>
            <person name="Nandeibam J."/>
        </authorList>
    </citation>
    <scope>NUCLEOTIDE SEQUENCE [LARGE SCALE GENOMIC DNA]</scope>
    <source>
        <strain evidence="5">mrc11</strain>
    </source>
</reference>
<dbReference type="GO" id="GO:0032787">
    <property type="term" value="P:monocarboxylic acid metabolic process"/>
    <property type="evidence" value="ECO:0007669"/>
    <property type="project" value="UniProtKB-ARBA"/>
</dbReference>
<dbReference type="InterPro" id="IPR057326">
    <property type="entry name" value="KR_dom"/>
</dbReference>
<dbReference type="FunFam" id="3.40.50.720:FF:000084">
    <property type="entry name" value="Short-chain dehydrogenase reductase"/>
    <property type="match status" value="1"/>
</dbReference>
<dbReference type="InterPro" id="IPR050259">
    <property type="entry name" value="SDR"/>
</dbReference>
<dbReference type="PANTHER" id="PTHR42879">
    <property type="entry name" value="3-OXOACYL-(ACYL-CARRIER-PROTEIN) REDUCTASE"/>
    <property type="match status" value="1"/>
</dbReference>
<dbReference type="PRINTS" id="PR00080">
    <property type="entry name" value="SDRFAMILY"/>
</dbReference>
<dbReference type="SMART" id="SM00822">
    <property type="entry name" value="PKS_KR"/>
    <property type="match status" value="1"/>
</dbReference>
<protein>
    <submittedName>
        <fullName evidence="4">Short-chain dehydrogenase</fullName>
    </submittedName>
</protein>
<accession>A0A328HEI6</accession>
<comment type="caution">
    <text evidence="4">The sequence shown here is derived from an EMBL/GenBank/DDBJ whole genome shotgun (WGS) entry which is preliminary data.</text>
</comment>
<dbReference type="InterPro" id="IPR020904">
    <property type="entry name" value="Sc_DH/Rdtase_CS"/>
</dbReference>
<proteinExistence type="inferred from homology"/>
<dbReference type="InterPro" id="IPR036291">
    <property type="entry name" value="NAD(P)-bd_dom_sf"/>
</dbReference>
<keyword evidence="2" id="KW-0560">Oxidoreductase</keyword>
<dbReference type="Pfam" id="PF13561">
    <property type="entry name" value="adh_short_C2"/>
    <property type="match status" value="1"/>
</dbReference>
<dbReference type="PANTHER" id="PTHR42879:SF2">
    <property type="entry name" value="3-OXOACYL-[ACYL-CARRIER-PROTEIN] REDUCTASE FABG"/>
    <property type="match status" value="1"/>
</dbReference>
<gene>
    <name evidence="4" type="ORF">DBZ45_14770</name>
</gene>
<dbReference type="EMBL" id="QLNP01000090">
    <property type="protein sequence ID" value="RAM36574.1"/>
    <property type="molecule type" value="Genomic_DNA"/>
</dbReference>
<comment type="similarity">
    <text evidence="1">Belongs to the short-chain dehydrogenases/reductases (SDR) family.</text>
</comment>
<feature type="domain" description="Ketoreductase" evidence="3">
    <location>
        <begin position="11"/>
        <end position="195"/>
    </location>
</feature>
<evidence type="ECO:0000313" key="5">
    <source>
        <dbReference type="Proteomes" id="UP000249166"/>
    </source>
</evidence>
<sequence>MTHHDKFPAERTAVLTGAASARGIGRATAEMLASQGWSVAILDIDGDAARRAAEDISSVYGGEARGVGADVSDQAAVNAAIDEVEANLPPIVGLANLAGISSPTEFMDETLEAWERVFRINMTGTFLVTQRVLRGMIERRLGRVVSVSSISAQRGGGTYSKVAYSASKAAIIGFTRALAREMGQYNITVNCIAPGPVDTDIMGGTLTDERKTDMSRDILMGRVGTVRDIAALMAFLMGEDAGYITAATYDINGGLQVS</sequence>
<evidence type="ECO:0000259" key="3">
    <source>
        <dbReference type="SMART" id="SM00822"/>
    </source>
</evidence>
<evidence type="ECO:0000256" key="1">
    <source>
        <dbReference type="ARBA" id="ARBA00006484"/>
    </source>
</evidence>
<dbReference type="Proteomes" id="UP000249166">
    <property type="component" value="Unassembled WGS sequence"/>
</dbReference>
<dbReference type="InterPro" id="IPR002347">
    <property type="entry name" value="SDR_fam"/>
</dbReference>
<dbReference type="PROSITE" id="PS00061">
    <property type="entry name" value="ADH_SHORT"/>
    <property type="match status" value="1"/>
</dbReference>
<dbReference type="PRINTS" id="PR00081">
    <property type="entry name" value="GDHRDH"/>
</dbReference>
<evidence type="ECO:0000313" key="4">
    <source>
        <dbReference type="EMBL" id="RAM36574.1"/>
    </source>
</evidence>
<name>A0A328HEI6_ARTGO</name>
<dbReference type="RefSeq" id="WP_111904640.1">
    <property type="nucleotide sequence ID" value="NZ_QLNP01000090.1"/>
</dbReference>
<dbReference type="Gene3D" id="3.40.50.720">
    <property type="entry name" value="NAD(P)-binding Rossmann-like Domain"/>
    <property type="match status" value="1"/>
</dbReference>
<dbReference type="GO" id="GO:0016491">
    <property type="term" value="F:oxidoreductase activity"/>
    <property type="evidence" value="ECO:0007669"/>
    <property type="project" value="UniProtKB-KW"/>
</dbReference>
<evidence type="ECO:0000256" key="2">
    <source>
        <dbReference type="ARBA" id="ARBA00023002"/>
    </source>
</evidence>